<dbReference type="NCBIfam" id="TIGR02227">
    <property type="entry name" value="sigpep_I_bact"/>
    <property type="match status" value="1"/>
</dbReference>
<feature type="transmembrane region" description="Helical" evidence="6">
    <location>
        <begin position="34"/>
        <end position="55"/>
    </location>
</feature>
<dbReference type="PROSITE" id="PS00761">
    <property type="entry name" value="SPASE_I_3"/>
    <property type="match status" value="1"/>
</dbReference>
<evidence type="ECO:0000256" key="7">
    <source>
        <dbReference type="SAM" id="MobiDB-lite"/>
    </source>
</evidence>
<dbReference type="Pfam" id="PF10502">
    <property type="entry name" value="Peptidase_S26"/>
    <property type="match status" value="1"/>
</dbReference>
<organism evidence="9 10">
    <name type="scientific">Aquipuribacter nitratireducens</name>
    <dbReference type="NCBI Taxonomy" id="650104"/>
    <lineage>
        <taxon>Bacteria</taxon>
        <taxon>Bacillati</taxon>
        <taxon>Actinomycetota</taxon>
        <taxon>Actinomycetes</taxon>
        <taxon>Micrococcales</taxon>
        <taxon>Intrasporangiaceae</taxon>
        <taxon>Aquipuribacter</taxon>
    </lineage>
</organism>
<gene>
    <name evidence="9" type="primary">lepB</name>
    <name evidence="9" type="ORF">ACFPJ6_06270</name>
</gene>
<comment type="similarity">
    <text evidence="3 6">Belongs to the peptidase S26 family.</text>
</comment>
<dbReference type="EMBL" id="JBHSLD010000007">
    <property type="protein sequence ID" value="MFC5380389.1"/>
    <property type="molecule type" value="Genomic_DNA"/>
</dbReference>
<comment type="caution">
    <text evidence="9">The sequence shown here is derived from an EMBL/GenBank/DDBJ whole genome shotgun (WGS) entry which is preliminary data.</text>
</comment>
<dbReference type="Gene3D" id="2.10.109.10">
    <property type="entry name" value="Umud Fragment, subunit A"/>
    <property type="match status" value="1"/>
</dbReference>
<protein>
    <recommendedName>
        <fullName evidence="4 6">Signal peptidase I</fullName>
        <ecNumber evidence="4 6">3.4.21.89</ecNumber>
    </recommendedName>
</protein>
<evidence type="ECO:0000256" key="5">
    <source>
        <dbReference type="ARBA" id="ARBA00022801"/>
    </source>
</evidence>
<accession>A0ABW0GLN2</accession>
<keyword evidence="10" id="KW-1185">Reference proteome</keyword>
<proteinExistence type="inferred from homology"/>
<dbReference type="CDD" id="cd06530">
    <property type="entry name" value="S26_SPase_I"/>
    <property type="match status" value="1"/>
</dbReference>
<evidence type="ECO:0000256" key="6">
    <source>
        <dbReference type="RuleBase" id="RU362042"/>
    </source>
</evidence>
<sequence>MGTVPDPSAPRERPRRRSAAEPPRGLGARVRRDLAEVGATVLVALAIAVVVKTFLVQPFFIPSESMEETLLVGDRVLVSKLEPGPGTLERGDVVVFVDPGGWLPPQASEPALHVRLLTFVGLLPANSGEHLIKRVIGLPGDTVECCDDEGRVLVNGEPLDEPYLYPGDDPSSLEFAVEVPEGRLWVQGDHRSVSEDSRYQLGQPGGGMVPLQNVVGRAVLVMWPFDRFTTLPTPADVFDEVGGLDGVS</sequence>
<keyword evidence="6" id="KW-1133">Transmembrane helix</keyword>
<evidence type="ECO:0000256" key="1">
    <source>
        <dbReference type="ARBA" id="ARBA00000677"/>
    </source>
</evidence>
<dbReference type="Proteomes" id="UP001596122">
    <property type="component" value="Unassembled WGS sequence"/>
</dbReference>
<dbReference type="InterPro" id="IPR019758">
    <property type="entry name" value="Pept_S26A_signal_pept_1_CS"/>
</dbReference>
<dbReference type="RefSeq" id="WP_340268348.1">
    <property type="nucleotide sequence ID" value="NZ_JBBEOG010000002.1"/>
</dbReference>
<evidence type="ECO:0000256" key="2">
    <source>
        <dbReference type="ARBA" id="ARBA00004401"/>
    </source>
</evidence>
<feature type="domain" description="Peptidase S26" evidence="8">
    <location>
        <begin position="35"/>
        <end position="223"/>
    </location>
</feature>
<evidence type="ECO:0000256" key="3">
    <source>
        <dbReference type="ARBA" id="ARBA00009370"/>
    </source>
</evidence>
<dbReference type="SUPFAM" id="SSF51306">
    <property type="entry name" value="LexA/Signal peptidase"/>
    <property type="match status" value="1"/>
</dbReference>
<keyword evidence="6" id="KW-0645">Protease</keyword>
<dbReference type="InterPro" id="IPR000223">
    <property type="entry name" value="Pept_S26A_signal_pept_1"/>
</dbReference>
<dbReference type="PANTHER" id="PTHR43390:SF1">
    <property type="entry name" value="CHLOROPLAST PROCESSING PEPTIDASE"/>
    <property type="match status" value="1"/>
</dbReference>
<feature type="region of interest" description="Disordered" evidence="7">
    <location>
        <begin position="1"/>
        <end position="25"/>
    </location>
</feature>
<evidence type="ECO:0000313" key="9">
    <source>
        <dbReference type="EMBL" id="MFC5380389.1"/>
    </source>
</evidence>
<reference evidence="10" key="1">
    <citation type="journal article" date="2019" name="Int. J. Syst. Evol. Microbiol.">
        <title>The Global Catalogue of Microorganisms (GCM) 10K type strain sequencing project: providing services to taxonomists for standard genome sequencing and annotation.</title>
        <authorList>
            <consortium name="The Broad Institute Genomics Platform"/>
            <consortium name="The Broad Institute Genome Sequencing Center for Infectious Disease"/>
            <person name="Wu L."/>
            <person name="Ma J."/>
        </authorList>
    </citation>
    <scope>NUCLEOTIDE SEQUENCE [LARGE SCALE GENOMIC DNA]</scope>
    <source>
        <strain evidence="10">CCUG 43114</strain>
    </source>
</reference>
<dbReference type="PRINTS" id="PR00727">
    <property type="entry name" value="LEADERPTASE"/>
</dbReference>
<evidence type="ECO:0000259" key="8">
    <source>
        <dbReference type="Pfam" id="PF10502"/>
    </source>
</evidence>
<keyword evidence="5 6" id="KW-0378">Hydrolase</keyword>
<dbReference type="PANTHER" id="PTHR43390">
    <property type="entry name" value="SIGNAL PEPTIDASE I"/>
    <property type="match status" value="1"/>
</dbReference>
<dbReference type="EC" id="3.4.21.89" evidence="4 6"/>
<dbReference type="InterPro" id="IPR019533">
    <property type="entry name" value="Peptidase_S26"/>
</dbReference>
<comment type="subcellular location">
    <subcellularLocation>
        <location evidence="2">Cell membrane</location>
        <topology evidence="2">Single-pass type II membrane protein</topology>
    </subcellularLocation>
    <subcellularLocation>
        <location evidence="6">Membrane</location>
        <topology evidence="6">Single-pass type II membrane protein</topology>
    </subcellularLocation>
</comment>
<comment type="catalytic activity">
    <reaction evidence="1 6">
        <text>Cleavage of hydrophobic, N-terminal signal or leader sequences from secreted and periplasmic proteins.</text>
        <dbReference type="EC" id="3.4.21.89"/>
    </reaction>
</comment>
<evidence type="ECO:0000313" key="10">
    <source>
        <dbReference type="Proteomes" id="UP001596122"/>
    </source>
</evidence>
<name>A0ABW0GLN2_9MICO</name>
<keyword evidence="6" id="KW-0812">Transmembrane</keyword>
<evidence type="ECO:0000256" key="4">
    <source>
        <dbReference type="ARBA" id="ARBA00013208"/>
    </source>
</evidence>
<dbReference type="GO" id="GO:0009003">
    <property type="term" value="F:signal peptidase activity"/>
    <property type="evidence" value="ECO:0007669"/>
    <property type="project" value="UniProtKB-EC"/>
</dbReference>
<keyword evidence="6" id="KW-0472">Membrane</keyword>
<dbReference type="InterPro" id="IPR036286">
    <property type="entry name" value="LexA/Signal_pep-like_sf"/>
</dbReference>